<keyword evidence="4 14" id="KW-0444">Lipid biosynthesis</keyword>
<comment type="subunit">
    <text evidence="14">Homodimer.</text>
</comment>
<keyword evidence="9 14" id="KW-0012">Acyltransferase</keyword>
<feature type="region of interest" description="ACP-binding" evidence="14">
    <location>
        <begin position="258"/>
        <end position="262"/>
    </location>
</feature>
<feature type="active site" evidence="14">
    <location>
        <position position="117"/>
    </location>
</feature>
<comment type="similarity">
    <text evidence="2 14">Belongs to the thiolase-like superfamily. FabH family.</text>
</comment>
<dbReference type="EC" id="2.3.1.180" evidence="14"/>
<accession>F1TEV7</accession>
<evidence type="ECO:0000256" key="2">
    <source>
        <dbReference type="ARBA" id="ARBA00008642"/>
    </source>
</evidence>
<comment type="domain">
    <text evidence="14">The last Arg residue of the ACP-binding site is essential for the weak association between ACP/AcpP and FabH.</text>
</comment>
<dbReference type="CDD" id="cd00830">
    <property type="entry name" value="KAS_III"/>
    <property type="match status" value="1"/>
</dbReference>
<evidence type="ECO:0000256" key="14">
    <source>
        <dbReference type="HAMAP-Rule" id="MF_01815"/>
    </source>
</evidence>
<dbReference type="RefSeq" id="WP_004620393.1">
    <property type="nucleotide sequence ID" value="NZ_ACXX02000009.1"/>
</dbReference>
<dbReference type="EMBL" id="ACXX02000009">
    <property type="protein sequence ID" value="EGD47273.1"/>
    <property type="molecule type" value="Genomic_DNA"/>
</dbReference>
<comment type="caution">
    <text evidence="17">The sequence shown here is derived from an EMBL/GenBank/DDBJ whole genome shotgun (WGS) entry which is preliminary data.</text>
</comment>
<feature type="domain" description="Beta-ketoacyl-[acyl-carrier-protein] synthase III C-terminal" evidence="15">
    <location>
        <begin position="241"/>
        <end position="330"/>
    </location>
</feature>
<comment type="subcellular location">
    <subcellularLocation>
        <location evidence="14">Cytoplasm</location>
    </subcellularLocation>
</comment>
<evidence type="ECO:0000256" key="11">
    <source>
        <dbReference type="ARBA" id="ARBA00052407"/>
    </source>
</evidence>
<dbReference type="InterPro" id="IPR013747">
    <property type="entry name" value="ACP_syn_III_C"/>
</dbReference>
<dbReference type="HAMAP" id="MF_01815">
    <property type="entry name" value="FabH"/>
    <property type="match status" value="1"/>
</dbReference>
<comment type="catalytic activity">
    <reaction evidence="13">
        <text>3-methylbutanoyl-CoA + malonyl-[ACP] + H(+) = 5-methyl-3-oxohexanoyl-[ACP] + CO2 + CoA</text>
        <dbReference type="Rhea" id="RHEA:42272"/>
        <dbReference type="Rhea" id="RHEA-COMP:9623"/>
        <dbReference type="Rhea" id="RHEA-COMP:9941"/>
        <dbReference type="ChEBI" id="CHEBI:15378"/>
        <dbReference type="ChEBI" id="CHEBI:16526"/>
        <dbReference type="ChEBI" id="CHEBI:57287"/>
        <dbReference type="ChEBI" id="CHEBI:57345"/>
        <dbReference type="ChEBI" id="CHEBI:78449"/>
        <dbReference type="ChEBI" id="CHEBI:78822"/>
        <dbReference type="EC" id="2.3.1.300"/>
    </reaction>
    <physiologicalReaction direction="left-to-right" evidence="13">
        <dbReference type="Rhea" id="RHEA:42273"/>
    </physiologicalReaction>
</comment>
<proteinExistence type="inferred from homology"/>
<dbReference type="InterPro" id="IPR016039">
    <property type="entry name" value="Thiolase-like"/>
</dbReference>
<keyword evidence="5 14" id="KW-0808">Transferase</keyword>
<evidence type="ECO:0000256" key="7">
    <source>
        <dbReference type="ARBA" id="ARBA00023098"/>
    </source>
</evidence>
<dbReference type="Pfam" id="PF08541">
    <property type="entry name" value="ACP_syn_III_C"/>
    <property type="match status" value="1"/>
</dbReference>
<sequence>MIKSTKSVGIIGTGSFVPEKVLTNNDLEKMVDTSDEWIIKRTGISERRILDHDTPNYTMGIEAANRALEDAGLKAEDIDLLILSTEAPDYMSPSMSCIIQGAIGAVNAIAFDLNAACTGFIYSLSVARQFIANGVYRNALVIGCEGLSKIVDWKDRNTCILFGDASGAVVLGEVDEGYGILDSFLGSNGAEGMNITIPNLYLSEEEKAKRVNEKYNTLWMDGKEVFKFAVKAMSSATMHVLDNLNMDIKELDFIFPHQANTRIIDGAIKKLGITDDKIHYIINKYGNISSASIPVAMDEAKRDGKLKKGDNMVLVAFGGGLTWGSMAVKWSK</sequence>
<evidence type="ECO:0000256" key="6">
    <source>
        <dbReference type="ARBA" id="ARBA00022832"/>
    </source>
</evidence>
<dbReference type="NCBIfam" id="TIGR00747">
    <property type="entry name" value="fabH"/>
    <property type="match status" value="1"/>
</dbReference>
<dbReference type="eggNOG" id="COG0332">
    <property type="taxonomic scope" value="Bacteria"/>
</dbReference>
<dbReference type="Gene3D" id="3.40.47.10">
    <property type="match status" value="1"/>
</dbReference>
<dbReference type="NCBIfam" id="NF006829">
    <property type="entry name" value="PRK09352.1"/>
    <property type="match status" value="1"/>
</dbReference>
<evidence type="ECO:0000256" key="9">
    <source>
        <dbReference type="ARBA" id="ARBA00023315"/>
    </source>
</evidence>
<dbReference type="PANTHER" id="PTHR34069:SF2">
    <property type="entry name" value="BETA-KETOACYL-[ACYL-CARRIER-PROTEIN] SYNTHASE III"/>
    <property type="match status" value="1"/>
</dbReference>
<dbReference type="InterPro" id="IPR013751">
    <property type="entry name" value="ACP_syn_III_N"/>
</dbReference>
<keyword evidence="8 14" id="KW-0275">Fatty acid biosynthesis</keyword>
<evidence type="ECO:0000256" key="10">
    <source>
        <dbReference type="ARBA" id="ARBA00051096"/>
    </source>
</evidence>
<keyword evidence="7 14" id="KW-0443">Lipid metabolism</keyword>
<evidence type="ECO:0000256" key="3">
    <source>
        <dbReference type="ARBA" id="ARBA00022490"/>
    </source>
</evidence>
<comment type="catalytic activity">
    <reaction evidence="11">
        <text>(2S)-2-methylbutanoyl-CoA + malonyl-[ACP] + H(+) = (4S)-4-methyl-3-oxohexanoyl-[ACP] + CO2 + CoA</text>
        <dbReference type="Rhea" id="RHEA:42276"/>
        <dbReference type="Rhea" id="RHEA-COMP:9623"/>
        <dbReference type="Rhea" id="RHEA-COMP:17148"/>
        <dbReference type="ChEBI" id="CHEBI:15378"/>
        <dbReference type="ChEBI" id="CHEBI:16526"/>
        <dbReference type="ChEBI" id="CHEBI:57287"/>
        <dbReference type="ChEBI" id="CHEBI:78449"/>
        <dbReference type="ChEBI" id="CHEBI:88166"/>
        <dbReference type="ChEBI" id="CHEBI:167462"/>
        <dbReference type="EC" id="2.3.1.300"/>
    </reaction>
    <physiologicalReaction direction="left-to-right" evidence="11">
        <dbReference type="Rhea" id="RHEA:42277"/>
    </physiologicalReaction>
</comment>
<comment type="catalytic activity">
    <reaction evidence="10">
        <text>malonyl-[ACP] + acetyl-CoA + H(+) = 3-oxobutanoyl-[ACP] + CO2 + CoA</text>
        <dbReference type="Rhea" id="RHEA:12080"/>
        <dbReference type="Rhea" id="RHEA-COMP:9623"/>
        <dbReference type="Rhea" id="RHEA-COMP:9625"/>
        <dbReference type="ChEBI" id="CHEBI:15378"/>
        <dbReference type="ChEBI" id="CHEBI:16526"/>
        <dbReference type="ChEBI" id="CHEBI:57287"/>
        <dbReference type="ChEBI" id="CHEBI:57288"/>
        <dbReference type="ChEBI" id="CHEBI:78449"/>
        <dbReference type="ChEBI" id="CHEBI:78450"/>
        <dbReference type="EC" id="2.3.1.180"/>
    </reaction>
    <physiologicalReaction direction="left-to-right" evidence="10">
        <dbReference type="Rhea" id="RHEA:12081"/>
    </physiologicalReaction>
</comment>
<keyword evidence="18" id="KW-1185">Reference proteome</keyword>
<evidence type="ECO:0000256" key="4">
    <source>
        <dbReference type="ARBA" id="ARBA00022516"/>
    </source>
</evidence>
<dbReference type="OrthoDB" id="9815506at2"/>
<feature type="active site" evidence="14">
    <location>
        <position position="257"/>
    </location>
</feature>
<evidence type="ECO:0000256" key="5">
    <source>
        <dbReference type="ARBA" id="ARBA00022679"/>
    </source>
</evidence>
<evidence type="ECO:0000256" key="13">
    <source>
        <dbReference type="ARBA" id="ARBA00052985"/>
    </source>
</evidence>
<keyword evidence="14" id="KW-0511">Multifunctional enzyme</keyword>
<dbReference type="GO" id="GO:0004315">
    <property type="term" value="F:3-oxoacyl-[acyl-carrier-protein] synthase activity"/>
    <property type="evidence" value="ECO:0007669"/>
    <property type="project" value="InterPro"/>
</dbReference>
<feature type="active site" evidence="14">
    <location>
        <position position="287"/>
    </location>
</feature>
<dbReference type="AlphaFoldDB" id="F1TEV7"/>
<dbReference type="PANTHER" id="PTHR34069">
    <property type="entry name" value="3-OXOACYL-[ACYL-CARRIER-PROTEIN] SYNTHASE 3"/>
    <property type="match status" value="1"/>
</dbReference>
<reference evidence="17" key="2">
    <citation type="submission" date="2011-01" db="EMBL/GenBank/DDBJ databases">
        <title>The Non-contiguous Finished genome of Clostridium papyrosolvens.</title>
        <authorList>
            <person name="Lucas S."/>
            <person name="Copeland A."/>
            <person name="Lapidus A."/>
            <person name="Cheng J.-F."/>
            <person name="Goodwin L."/>
            <person name="Pitluck S."/>
            <person name="Misra M."/>
            <person name="Chertkov O."/>
            <person name="Detter J.C."/>
            <person name="Han C."/>
            <person name="Tapia R."/>
            <person name="Land M."/>
            <person name="Hauser L."/>
            <person name="Kyrpides N."/>
            <person name="Ivanova N."/>
            <person name="Pagani I."/>
            <person name="Mouttaki H."/>
            <person name="He Z."/>
            <person name="Zhou J."/>
            <person name="Hemme C.L."/>
            <person name="Woyke T."/>
        </authorList>
    </citation>
    <scope>NUCLEOTIDE SEQUENCE [LARGE SCALE GENOMIC DNA]</scope>
    <source>
        <strain evidence="17">DSM 2782</strain>
    </source>
</reference>
<keyword evidence="3 14" id="KW-0963">Cytoplasm</keyword>
<evidence type="ECO:0000259" key="16">
    <source>
        <dbReference type="Pfam" id="PF08545"/>
    </source>
</evidence>
<dbReference type="FunFam" id="3.40.47.10:FF:000004">
    <property type="entry name" value="3-oxoacyl-[acyl-carrier-protein] synthase 3"/>
    <property type="match status" value="1"/>
</dbReference>
<organism evidence="17 18">
    <name type="scientific">Ruminiclostridium papyrosolvens DSM 2782</name>
    <dbReference type="NCBI Taxonomy" id="588581"/>
    <lineage>
        <taxon>Bacteria</taxon>
        <taxon>Bacillati</taxon>
        <taxon>Bacillota</taxon>
        <taxon>Clostridia</taxon>
        <taxon>Eubacteriales</taxon>
        <taxon>Oscillospiraceae</taxon>
        <taxon>Ruminiclostridium</taxon>
    </lineage>
</organism>
<protein>
    <recommendedName>
        <fullName evidence="14">Beta-ketoacyl-[acyl-carrier-protein] synthase III</fullName>
        <shortName evidence="14">Beta-ketoacyl-ACP synthase III</shortName>
        <shortName evidence="14">KAS III</shortName>
        <ecNumber evidence="14">2.3.1.180</ecNumber>
    </recommendedName>
    <alternativeName>
        <fullName evidence="14">3-oxoacyl-[acyl-carrier-protein] synthase 3</fullName>
    </alternativeName>
    <alternativeName>
        <fullName evidence="14">3-oxoacyl-[acyl-carrier-protein] synthase III</fullName>
    </alternativeName>
</protein>
<dbReference type="Proteomes" id="UP000003860">
    <property type="component" value="Unassembled WGS sequence"/>
</dbReference>
<evidence type="ECO:0000259" key="15">
    <source>
        <dbReference type="Pfam" id="PF08541"/>
    </source>
</evidence>
<feature type="domain" description="Beta-ketoacyl-[acyl-carrier-protein] synthase III N-terminal" evidence="16">
    <location>
        <begin position="111"/>
        <end position="189"/>
    </location>
</feature>
<reference evidence="17" key="1">
    <citation type="submission" date="2009-07" db="EMBL/GenBank/DDBJ databases">
        <authorList>
            <consortium name="US DOE Joint Genome Institute (JGI-PGF)"/>
            <person name="Lucas S."/>
            <person name="Copeland A."/>
            <person name="Lapidus A."/>
            <person name="Glavina del Rio T."/>
            <person name="Tice H."/>
            <person name="Bruce D."/>
            <person name="Goodwin L."/>
            <person name="Pitluck S."/>
            <person name="Larimer F."/>
            <person name="Land M.L."/>
            <person name="Mouttaki H."/>
            <person name="He Z."/>
            <person name="Zhou J."/>
            <person name="Hemme C.L."/>
        </authorList>
    </citation>
    <scope>NUCLEOTIDE SEQUENCE [LARGE SCALE GENOMIC DNA]</scope>
    <source>
        <strain evidence="17">DSM 2782</strain>
    </source>
</reference>
<dbReference type="SUPFAM" id="SSF53901">
    <property type="entry name" value="Thiolase-like"/>
    <property type="match status" value="1"/>
</dbReference>
<keyword evidence="6 14" id="KW-0276">Fatty acid metabolism</keyword>
<evidence type="ECO:0000256" key="12">
    <source>
        <dbReference type="ARBA" id="ARBA00052467"/>
    </source>
</evidence>
<dbReference type="Pfam" id="PF08545">
    <property type="entry name" value="ACP_syn_III"/>
    <property type="match status" value="1"/>
</dbReference>
<dbReference type="GO" id="GO:0006633">
    <property type="term" value="P:fatty acid biosynthetic process"/>
    <property type="evidence" value="ECO:0007669"/>
    <property type="project" value="UniProtKB-UniRule"/>
</dbReference>
<evidence type="ECO:0000256" key="8">
    <source>
        <dbReference type="ARBA" id="ARBA00023160"/>
    </source>
</evidence>
<comment type="pathway">
    <text evidence="1 14">Lipid metabolism; fatty acid biosynthesis.</text>
</comment>
<evidence type="ECO:0000313" key="18">
    <source>
        <dbReference type="Proteomes" id="UP000003860"/>
    </source>
</evidence>
<dbReference type="GO" id="GO:0044550">
    <property type="term" value="P:secondary metabolite biosynthetic process"/>
    <property type="evidence" value="ECO:0007669"/>
    <property type="project" value="TreeGrafter"/>
</dbReference>
<name>F1TEV7_9FIRM</name>
<dbReference type="UniPathway" id="UPA00094"/>
<dbReference type="GO" id="GO:0033818">
    <property type="term" value="F:beta-ketoacyl-acyl-carrier-protein synthase III activity"/>
    <property type="evidence" value="ECO:0007669"/>
    <property type="project" value="UniProtKB-UniRule"/>
</dbReference>
<evidence type="ECO:0000313" key="17">
    <source>
        <dbReference type="EMBL" id="EGD47273.1"/>
    </source>
</evidence>
<comment type="function">
    <text evidence="14">Catalyzes the condensation reaction of fatty acid synthesis by the addition to an acyl acceptor of two carbons from malonyl-ACP. Catalyzes the first condensation reaction which initiates fatty acid synthesis and may therefore play a role in governing the total rate of fatty acid production. Possesses both acetoacetyl-ACP synthase and acetyl transacylase activities. Its substrate specificity determines the biosynthesis of branched-chain and/or straight-chain of fatty acids.</text>
</comment>
<dbReference type="InterPro" id="IPR004655">
    <property type="entry name" value="FabH"/>
</dbReference>
<gene>
    <name evidence="14" type="primary">fabH</name>
    <name evidence="17" type="ORF">Cpap_1666</name>
</gene>
<evidence type="ECO:0000256" key="1">
    <source>
        <dbReference type="ARBA" id="ARBA00005194"/>
    </source>
</evidence>
<comment type="catalytic activity">
    <reaction evidence="12">
        <text>2-methylpropanoyl-CoA + malonyl-[ACP] + H(+) = 4-methyl-3-oxopentanoyl-[ACP] + CO2 + CoA</text>
        <dbReference type="Rhea" id="RHEA:42268"/>
        <dbReference type="Rhea" id="RHEA-COMP:9623"/>
        <dbReference type="Rhea" id="RHEA-COMP:9940"/>
        <dbReference type="ChEBI" id="CHEBI:15378"/>
        <dbReference type="ChEBI" id="CHEBI:16526"/>
        <dbReference type="ChEBI" id="CHEBI:57287"/>
        <dbReference type="ChEBI" id="CHEBI:57338"/>
        <dbReference type="ChEBI" id="CHEBI:78449"/>
        <dbReference type="ChEBI" id="CHEBI:78820"/>
        <dbReference type="EC" id="2.3.1.300"/>
    </reaction>
    <physiologicalReaction direction="left-to-right" evidence="12">
        <dbReference type="Rhea" id="RHEA:42269"/>
    </physiologicalReaction>
</comment>
<dbReference type="GO" id="GO:0005737">
    <property type="term" value="C:cytoplasm"/>
    <property type="evidence" value="ECO:0007669"/>
    <property type="project" value="UniProtKB-SubCell"/>
</dbReference>
<dbReference type="STRING" id="588581.Cpap_1666"/>